<dbReference type="SFLD" id="SFLDS00003">
    <property type="entry name" value="Haloacid_Dehalogenase"/>
    <property type="match status" value="1"/>
</dbReference>
<reference evidence="4" key="1">
    <citation type="submission" date="2021-12" db="EMBL/GenBank/DDBJ databases">
        <title>Enterovibrio ZSDZ35 sp. nov. and Enterovibrio ZSDZ42 sp. nov., isolated from coastal seawater in Qingdao.</title>
        <authorList>
            <person name="Zhang P."/>
        </authorList>
    </citation>
    <scope>NUCLEOTIDE SEQUENCE</scope>
    <source>
        <strain evidence="4">ZSDZ42</strain>
    </source>
</reference>
<evidence type="ECO:0000313" key="4">
    <source>
        <dbReference type="EMBL" id="MDD1795655.1"/>
    </source>
</evidence>
<organism evidence="4 5">
    <name type="scientific">Enterovibrio gelatinilyticus</name>
    <dbReference type="NCBI Taxonomy" id="2899819"/>
    <lineage>
        <taxon>Bacteria</taxon>
        <taxon>Pseudomonadati</taxon>
        <taxon>Pseudomonadota</taxon>
        <taxon>Gammaproteobacteria</taxon>
        <taxon>Vibrionales</taxon>
        <taxon>Vibrionaceae</taxon>
        <taxon>Enterovibrio</taxon>
    </lineage>
</organism>
<proteinExistence type="predicted"/>
<evidence type="ECO:0000313" key="5">
    <source>
        <dbReference type="Proteomes" id="UP001149400"/>
    </source>
</evidence>
<dbReference type="PANTHER" id="PTHR46470:SF4">
    <property type="entry name" value="5-AMINO-6-(5-PHOSPHO-D-RIBITYLAMINO)URACIL PHOSPHATASE YIGB"/>
    <property type="match status" value="1"/>
</dbReference>
<dbReference type="EMBL" id="JAJUBC010000032">
    <property type="protein sequence ID" value="MDD1795655.1"/>
    <property type="molecule type" value="Genomic_DNA"/>
</dbReference>
<keyword evidence="3" id="KW-0460">Magnesium</keyword>
<dbReference type="Gene3D" id="3.40.50.1000">
    <property type="entry name" value="HAD superfamily/HAD-like"/>
    <property type="match status" value="1"/>
</dbReference>
<name>A0ABT5R749_9GAMM</name>
<dbReference type="SFLD" id="SFLDG01129">
    <property type="entry name" value="C1.5:_HAD__Beta-PGM__Phosphata"/>
    <property type="match status" value="1"/>
</dbReference>
<dbReference type="SUPFAM" id="SSF56784">
    <property type="entry name" value="HAD-like"/>
    <property type="match status" value="1"/>
</dbReference>
<dbReference type="RefSeq" id="WP_274166437.1">
    <property type="nucleotide sequence ID" value="NZ_JAJUBC010000032.1"/>
</dbReference>
<dbReference type="InterPro" id="IPR051400">
    <property type="entry name" value="HAD-like_hydrolase"/>
</dbReference>
<keyword evidence="2 4" id="KW-0378">Hydrolase</keyword>
<evidence type="ECO:0000256" key="1">
    <source>
        <dbReference type="ARBA" id="ARBA00001946"/>
    </source>
</evidence>
<dbReference type="NCBIfam" id="TIGR01549">
    <property type="entry name" value="HAD-SF-IA-v1"/>
    <property type="match status" value="1"/>
</dbReference>
<comment type="caution">
    <text evidence="4">The sequence shown here is derived from an EMBL/GenBank/DDBJ whole genome shotgun (WGS) entry which is preliminary data.</text>
</comment>
<dbReference type="Gene3D" id="1.20.120.1600">
    <property type="match status" value="1"/>
</dbReference>
<dbReference type="InterPro" id="IPR023214">
    <property type="entry name" value="HAD_sf"/>
</dbReference>
<dbReference type="GO" id="GO:0016787">
    <property type="term" value="F:hydrolase activity"/>
    <property type="evidence" value="ECO:0007669"/>
    <property type="project" value="UniProtKB-KW"/>
</dbReference>
<gene>
    <name evidence="4" type="ORF">LRP50_21265</name>
</gene>
<dbReference type="InterPro" id="IPR036412">
    <property type="entry name" value="HAD-like_sf"/>
</dbReference>
<accession>A0ABT5R749</accession>
<dbReference type="Pfam" id="PF00702">
    <property type="entry name" value="Hydrolase"/>
    <property type="match status" value="1"/>
</dbReference>
<dbReference type="InterPro" id="IPR006439">
    <property type="entry name" value="HAD-SF_hydro_IA"/>
</dbReference>
<keyword evidence="5" id="KW-1185">Reference proteome</keyword>
<dbReference type="Proteomes" id="UP001149400">
    <property type="component" value="Unassembled WGS sequence"/>
</dbReference>
<sequence length="241" mass="26816">MKFYRRWEAVSALTFDLDDTLYDNRVVIIRAEQKLLDWLEEHCAPMAAFSWSQWQEMRQQVIDNDACLKGFVTEIRRAQIRLAASRCGLSDSAGAQLANSAVDFFLMERSNFVVPDEAVEALSALSARYPLVAITNGNVDCDRLGLTPYFQGILQAGPDGPAKPAPALFMKAKSLLGQKPSRILHVGDHLKSDVRGAKLAGFKACWFNDTQQPLTVQRHASLLPDVEISHLSQLLTLTRAV</sequence>
<protein>
    <submittedName>
        <fullName evidence="4">HAD-IA family hydrolase</fullName>
    </submittedName>
</protein>
<dbReference type="PANTHER" id="PTHR46470">
    <property type="entry name" value="N-ACYLNEURAMINATE-9-PHOSPHATASE"/>
    <property type="match status" value="1"/>
</dbReference>
<comment type="cofactor">
    <cofactor evidence="1">
        <name>Mg(2+)</name>
        <dbReference type="ChEBI" id="CHEBI:18420"/>
    </cofactor>
</comment>
<evidence type="ECO:0000256" key="2">
    <source>
        <dbReference type="ARBA" id="ARBA00022801"/>
    </source>
</evidence>
<evidence type="ECO:0000256" key="3">
    <source>
        <dbReference type="ARBA" id="ARBA00022842"/>
    </source>
</evidence>